<name>L2G9S8_COLFN</name>
<reference evidence="1" key="1">
    <citation type="submission" date="2012-08" db="EMBL/GenBank/DDBJ databases">
        <title>Genome analysis of Colletotrichum orbiculare and Colletotrichum fructicola.</title>
        <authorList>
            <person name="Gan P.H.P."/>
            <person name="Ikeda K."/>
            <person name="Irieda H."/>
            <person name="Narusaka M."/>
            <person name="O'Connell R.J."/>
            <person name="Narusaka Y."/>
            <person name="Takano Y."/>
            <person name="Kubo Y."/>
            <person name="Shirasu K."/>
        </authorList>
    </citation>
    <scope>NUCLEOTIDE SEQUENCE</scope>
    <source>
        <strain evidence="1">Nara gc5</strain>
    </source>
</reference>
<accession>L2G9S8</accession>
<reference evidence="2 3" key="3">
    <citation type="submission" date="2020-04" db="EMBL/GenBank/DDBJ databases">
        <title>Genome sequencing and assembly of multiple isolates from the Colletotrichum gloeosporioides species complex.</title>
        <authorList>
            <person name="Gan P."/>
            <person name="Shirasu K."/>
        </authorList>
    </citation>
    <scope>NUCLEOTIDE SEQUENCE [LARGE SCALE GENOMIC DNA]</scope>
    <source>
        <strain evidence="2 3">Nara gc5</strain>
    </source>
</reference>
<gene>
    <name evidence="1" type="ORF">CGGC5_5068</name>
    <name evidence="2" type="ORF">CGGC5_v000403</name>
</gene>
<dbReference type="EMBL" id="ANPB02000001">
    <property type="protein sequence ID" value="KAF4492971.1"/>
    <property type="molecule type" value="Genomic_DNA"/>
</dbReference>
<sequence length="329" mass="37738">MSTSTFPTEKARVADFRHQVTQSFEADARYLATETDKIDQLVSIQSFALKFIKDAARQSPEYQEGLKLLWHMFCITAQTLHQEDSFQDSLVSLLLWTKEYDSLYRQLHPNEVADGSWKGYGFAGELQSSWEQLSTQKDVSKMCNLAMFSAKCFAIGVSDDIERTATWVMRNALETEEDTDALVYLPSAVILVQNCAFKLFSLPLMRLQVTRSPEEDGPETTGVMAQKADIHEVRFSQSRWLYWRRRFQEISRHYDPTVAAQAKEGFMAMISCGRLLDLSVLGEVRFEKHLQQAMWEELKRSGKESVDGDEIDINLDWVDVDAEGEPQQD</sequence>
<evidence type="ECO:0000313" key="1">
    <source>
        <dbReference type="EMBL" id="ELA35155.1"/>
    </source>
</evidence>
<organism evidence="1">
    <name type="scientific">Colletotrichum fructicola (strain Nara gc5)</name>
    <name type="common">Anthracnose fungus</name>
    <name type="synonym">Colletotrichum gloeosporioides (strain Nara gc5)</name>
    <dbReference type="NCBI Taxonomy" id="1213859"/>
    <lineage>
        <taxon>Eukaryota</taxon>
        <taxon>Fungi</taxon>
        <taxon>Dikarya</taxon>
        <taxon>Ascomycota</taxon>
        <taxon>Pezizomycotina</taxon>
        <taxon>Sordariomycetes</taxon>
        <taxon>Hypocreomycetidae</taxon>
        <taxon>Glomerellales</taxon>
        <taxon>Glomerellaceae</taxon>
        <taxon>Colletotrichum</taxon>
        <taxon>Colletotrichum gloeosporioides species complex</taxon>
    </lineage>
</organism>
<dbReference type="Pfam" id="PF12311">
    <property type="entry name" value="DUF3632"/>
    <property type="match status" value="1"/>
</dbReference>
<dbReference type="PANTHER" id="PTHR38797">
    <property type="entry name" value="NUCLEAR PORE COMPLEX PROTEIN NUP85-RELATED"/>
    <property type="match status" value="1"/>
</dbReference>
<dbReference type="InParanoid" id="L2G9S8"/>
<evidence type="ECO:0000313" key="2">
    <source>
        <dbReference type="EMBL" id="KAF4492971.1"/>
    </source>
</evidence>
<evidence type="ECO:0000313" key="3">
    <source>
        <dbReference type="Proteomes" id="UP000011096"/>
    </source>
</evidence>
<dbReference type="InterPro" id="IPR053204">
    <property type="entry name" value="Oxopyrrolidines_Biosynth-assoc"/>
</dbReference>
<proteinExistence type="predicted"/>
<protein>
    <submittedName>
        <fullName evidence="1">Uncharacterized protein</fullName>
    </submittedName>
</protein>
<dbReference type="AlphaFoldDB" id="L2G9S8"/>
<dbReference type="PANTHER" id="PTHR38797:SF4">
    <property type="entry name" value="NUCLEAR PORE COMPLEX PROTEIN NUP85"/>
    <property type="match status" value="1"/>
</dbReference>
<dbReference type="EMBL" id="KB020583">
    <property type="protein sequence ID" value="ELA35155.1"/>
    <property type="molecule type" value="Genomic_DNA"/>
</dbReference>
<reference evidence="2 3" key="2">
    <citation type="submission" date="2012-08" db="EMBL/GenBank/DDBJ databases">
        <authorList>
            <person name="Gan P.H.P."/>
            <person name="Ikeda K."/>
            <person name="Irieda H."/>
            <person name="Narusaka M."/>
            <person name="O'Connell R.J."/>
            <person name="Narusaka Y."/>
            <person name="Takano Y."/>
            <person name="Kubo Y."/>
            <person name="Shirasu K."/>
        </authorList>
    </citation>
    <scope>NUCLEOTIDE SEQUENCE [LARGE SCALE GENOMIC DNA]</scope>
    <source>
        <strain evidence="2 3">Nara gc5</strain>
    </source>
</reference>
<dbReference type="Proteomes" id="UP000011096">
    <property type="component" value="Unassembled WGS sequence"/>
</dbReference>
<dbReference type="HOGENOM" id="CLU_855427_0_0_1"/>
<dbReference type="InterPro" id="IPR022085">
    <property type="entry name" value="OpdG"/>
</dbReference>
<keyword evidence="3" id="KW-1185">Reference proteome</keyword>
<dbReference type="OrthoDB" id="5403091at2759"/>